<protein>
    <submittedName>
        <fullName evidence="2">Uncharacterized protein</fullName>
    </submittedName>
</protein>
<dbReference type="Proteomes" id="UP000887579">
    <property type="component" value="Unplaced"/>
</dbReference>
<sequence length="117" mass="13106">MLYPPGMEQYDESRMYQNDGYGNERENPSSSSVSETPDSEKCLHMIEDMRITLPTFDKCVGTEDAPWLSTKIDCGTDAPQFPSTAVDFGVQTGVIIIKPKDVGRLLKDLTGINFYCR</sequence>
<evidence type="ECO:0000313" key="2">
    <source>
        <dbReference type="WBParaSite" id="ES5_v2.g10813.t1"/>
    </source>
</evidence>
<dbReference type="WBParaSite" id="ES5_v2.g10813.t1">
    <property type="protein sequence ID" value="ES5_v2.g10813.t1"/>
    <property type="gene ID" value="ES5_v2.g10813"/>
</dbReference>
<name>A0AC34F1C0_9BILA</name>
<organism evidence="1 2">
    <name type="scientific">Panagrolaimus sp. ES5</name>
    <dbReference type="NCBI Taxonomy" id="591445"/>
    <lineage>
        <taxon>Eukaryota</taxon>
        <taxon>Metazoa</taxon>
        <taxon>Ecdysozoa</taxon>
        <taxon>Nematoda</taxon>
        <taxon>Chromadorea</taxon>
        <taxon>Rhabditida</taxon>
        <taxon>Tylenchina</taxon>
        <taxon>Panagrolaimomorpha</taxon>
        <taxon>Panagrolaimoidea</taxon>
        <taxon>Panagrolaimidae</taxon>
        <taxon>Panagrolaimus</taxon>
    </lineage>
</organism>
<accession>A0AC34F1C0</accession>
<proteinExistence type="predicted"/>
<evidence type="ECO:0000313" key="1">
    <source>
        <dbReference type="Proteomes" id="UP000887579"/>
    </source>
</evidence>
<reference evidence="2" key="1">
    <citation type="submission" date="2022-11" db="UniProtKB">
        <authorList>
            <consortium name="WormBaseParasite"/>
        </authorList>
    </citation>
    <scope>IDENTIFICATION</scope>
</reference>